<dbReference type="AlphaFoldDB" id="A0A5M9K086"/>
<feature type="compositionally biased region" description="Pro residues" evidence="1">
    <location>
        <begin position="59"/>
        <end position="75"/>
    </location>
</feature>
<sequence>MNQDKDGIRKIFVIFKLQIYTSHNHSIHINLRKCPIKTSQSRTSKRRQFPTHKIGVAPPCLPPSSQPSPQPYTPRPLQPLPLTFTPVLLFSTYLNLSGYTIDSAGLTSAWSGLYLLLANRRKASGKNMYARVGSRFGARGIVRGTAMGIAALNLVGGGITYAFGKRGDEDKTL</sequence>
<evidence type="ECO:0000313" key="3">
    <source>
        <dbReference type="EMBL" id="KAA8574307.1"/>
    </source>
</evidence>
<reference evidence="3 4" key="1">
    <citation type="submission" date="2019-06" db="EMBL/GenBank/DDBJ databases">
        <title>Genome Sequence of the Brown Rot Fungal Pathogen Monilinia fructicola.</title>
        <authorList>
            <person name="De Miccolis Angelini R.M."/>
            <person name="Landi L."/>
            <person name="Abate D."/>
            <person name="Pollastro S."/>
            <person name="Romanazzi G."/>
            <person name="Faretra F."/>
        </authorList>
    </citation>
    <scope>NUCLEOTIDE SEQUENCE [LARGE SCALE GENOMIC DNA]</scope>
    <source>
        <strain evidence="3 4">Mfrc123</strain>
    </source>
</reference>
<keyword evidence="2" id="KW-0812">Transmembrane</keyword>
<protein>
    <submittedName>
        <fullName evidence="3">Uncharacterized protein</fullName>
    </submittedName>
</protein>
<dbReference type="Proteomes" id="UP000322873">
    <property type="component" value="Unassembled WGS sequence"/>
</dbReference>
<evidence type="ECO:0000256" key="2">
    <source>
        <dbReference type="SAM" id="Phobius"/>
    </source>
</evidence>
<evidence type="ECO:0000256" key="1">
    <source>
        <dbReference type="SAM" id="MobiDB-lite"/>
    </source>
</evidence>
<feature type="region of interest" description="Disordered" evidence="1">
    <location>
        <begin position="37"/>
        <end position="75"/>
    </location>
</feature>
<keyword evidence="4" id="KW-1185">Reference proteome</keyword>
<feature type="transmembrane region" description="Helical" evidence="2">
    <location>
        <begin position="140"/>
        <end position="163"/>
    </location>
</feature>
<comment type="caution">
    <text evidence="3">The sequence shown here is derived from an EMBL/GenBank/DDBJ whole genome shotgun (WGS) entry which is preliminary data.</text>
</comment>
<organism evidence="3 4">
    <name type="scientific">Monilinia fructicola</name>
    <name type="common">Brown rot fungus</name>
    <name type="synonym">Ciboria fructicola</name>
    <dbReference type="NCBI Taxonomy" id="38448"/>
    <lineage>
        <taxon>Eukaryota</taxon>
        <taxon>Fungi</taxon>
        <taxon>Dikarya</taxon>
        <taxon>Ascomycota</taxon>
        <taxon>Pezizomycotina</taxon>
        <taxon>Leotiomycetes</taxon>
        <taxon>Helotiales</taxon>
        <taxon>Sclerotiniaceae</taxon>
        <taxon>Monilinia</taxon>
    </lineage>
</organism>
<name>A0A5M9K086_MONFR</name>
<proteinExistence type="predicted"/>
<keyword evidence="2" id="KW-1133">Transmembrane helix</keyword>
<gene>
    <name evidence="3" type="ORF">EYC84_005798</name>
</gene>
<dbReference type="VEuPathDB" id="FungiDB:MFRU_015g01930"/>
<keyword evidence="2" id="KW-0472">Membrane</keyword>
<evidence type="ECO:0000313" key="4">
    <source>
        <dbReference type="Proteomes" id="UP000322873"/>
    </source>
</evidence>
<accession>A0A5M9K086</accession>
<dbReference type="EMBL" id="VICG01000003">
    <property type="protein sequence ID" value="KAA8574307.1"/>
    <property type="molecule type" value="Genomic_DNA"/>
</dbReference>